<accession>A0ACB8BEJ5</accession>
<keyword evidence="2" id="KW-1185">Reference proteome</keyword>
<evidence type="ECO:0000313" key="1">
    <source>
        <dbReference type="EMBL" id="KAH7924175.1"/>
    </source>
</evidence>
<organism evidence="1 2">
    <name type="scientific">Leucogyrophana mollusca</name>
    <dbReference type="NCBI Taxonomy" id="85980"/>
    <lineage>
        <taxon>Eukaryota</taxon>
        <taxon>Fungi</taxon>
        <taxon>Dikarya</taxon>
        <taxon>Basidiomycota</taxon>
        <taxon>Agaricomycotina</taxon>
        <taxon>Agaricomycetes</taxon>
        <taxon>Agaricomycetidae</taxon>
        <taxon>Boletales</taxon>
        <taxon>Boletales incertae sedis</taxon>
        <taxon>Leucogyrophana</taxon>
    </lineage>
</organism>
<gene>
    <name evidence="1" type="ORF">BV22DRAFT_1166000</name>
</gene>
<name>A0ACB8BEJ5_9AGAM</name>
<protein>
    <submittedName>
        <fullName evidence="1">Uncharacterized protein</fullName>
    </submittedName>
</protein>
<proteinExistence type="predicted"/>
<dbReference type="EMBL" id="MU266431">
    <property type="protein sequence ID" value="KAH7924175.1"/>
    <property type="molecule type" value="Genomic_DNA"/>
</dbReference>
<dbReference type="Proteomes" id="UP000790709">
    <property type="component" value="Unassembled WGS sequence"/>
</dbReference>
<evidence type="ECO:0000313" key="2">
    <source>
        <dbReference type="Proteomes" id="UP000790709"/>
    </source>
</evidence>
<reference evidence="1" key="1">
    <citation type="journal article" date="2021" name="New Phytol.">
        <title>Evolutionary innovations through gain and loss of genes in the ectomycorrhizal Boletales.</title>
        <authorList>
            <person name="Wu G."/>
            <person name="Miyauchi S."/>
            <person name="Morin E."/>
            <person name="Kuo A."/>
            <person name="Drula E."/>
            <person name="Varga T."/>
            <person name="Kohler A."/>
            <person name="Feng B."/>
            <person name="Cao Y."/>
            <person name="Lipzen A."/>
            <person name="Daum C."/>
            <person name="Hundley H."/>
            <person name="Pangilinan J."/>
            <person name="Johnson J."/>
            <person name="Barry K."/>
            <person name="LaButti K."/>
            <person name="Ng V."/>
            <person name="Ahrendt S."/>
            <person name="Min B."/>
            <person name="Choi I.G."/>
            <person name="Park H."/>
            <person name="Plett J.M."/>
            <person name="Magnuson J."/>
            <person name="Spatafora J.W."/>
            <person name="Nagy L.G."/>
            <person name="Henrissat B."/>
            <person name="Grigoriev I.V."/>
            <person name="Yang Z.L."/>
            <person name="Xu J."/>
            <person name="Martin F.M."/>
        </authorList>
    </citation>
    <scope>NUCLEOTIDE SEQUENCE</scope>
    <source>
        <strain evidence="1">KUC20120723A-06</strain>
    </source>
</reference>
<comment type="caution">
    <text evidence="1">The sequence shown here is derived from an EMBL/GenBank/DDBJ whole genome shotgun (WGS) entry which is preliminary data.</text>
</comment>
<sequence>MDDCYEWEAFEAFEDEEDCDDDCRCAGCLFSDNTSDTSDYISDCEEEPGDPIQVEHTRKLRAQLEGKDLTPALLNIISAIKAEGLNLPLFLDAVCYGYETPNATIRYARTSLLVSEELPAILERCLRPPRTHNKGKRPVGAKRSLEQFSVRCVKDLIQRDMEKVSVHFLSPPEELTQEHLTSFDFAEFIELVKSEVPLLWDFLDHTAYSQKQRARNSTKGSDMVTLQLLSQSQYTRSHRRGRITKLWALYLKACGLSARAFDALHALGVVMSHKWTANAYGDLSRTAMDEARLEIQRSPWIISHDNVNIPMRVFSQRLHNQSHFISGCAATIWVLPREALLPPDTNLSFQQYRADKCGEPFSYGDVLDGDPVALARIKKRHIYHVLQILLQSPDFVDYASRNHDLFKPPPPVRELPCGPEYTVKQFILGTADIEEASYEGNDKVVAEWFRQGGLDSEEEKKKTGMARVIPWIGDQMTVERLRGLWRYRHEEFNSFDRMDYLIPVFGWFHLVMAFANSLHKQYLGTSAGIGGLQQAFDVLQRKGLQKAETKGPFWHHLDEALHHVSEAHLRACWLAVGKVKSLTDLKTKSPRDLYDLAVKLVDENASRKAIARLEHLPESNRDHVKRQFTMFNHDVLVYIELTDAIRNGDVGRMEDLLPILLMRFGGGGNSKYTIEMLELLQGLRREWPEVIRNHVRDYCWLINRSGKRSGFLPIDQGQEQNIRDIKVTYHSFGPGATWAYLHKVSPAIPTLRALQRHMDSEFETITRGARHGVPQKELDVTKLTDQYVKSGLHVYDAGRQIKSAKNKAEDFLTKGVVDLERLGTIDTWWKSRSYARFTSQDWNESTQSLAGQF</sequence>